<dbReference type="GO" id="GO:0030288">
    <property type="term" value="C:outer membrane-bounded periplasmic space"/>
    <property type="evidence" value="ECO:0007669"/>
    <property type="project" value="TreeGrafter"/>
</dbReference>
<comment type="caution">
    <text evidence="6">The sequence shown here is derived from an EMBL/GenBank/DDBJ whole genome shotgun (WGS) entry which is preliminary data.</text>
</comment>
<dbReference type="FunFam" id="3.10.105.10:FF:000005">
    <property type="entry name" value="ABC transporter substrate-binding protein"/>
    <property type="match status" value="1"/>
</dbReference>
<organism evidence="6 7">
    <name type="scientific">Varunaivibrio sulfuroxidans</name>
    <dbReference type="NCBI Taxonomy" id="1773489"/>
    <lineage>
        <taxon>Bacteria</taxon>
        <taxon>Pseudomonadati</taxon>
        <taxon>Pseudomonadota</taxon>
        <taxon>Alphaproteobacteria</taxon>
        <taxon>Rhodospirillales</taxon>
        <taxon>Magnetovibrionaceae</taxon>
        <taxon>Varunaivibrio</taxon>
    </lineage>
</organism>
<dbReference type="CDD" id="cd08497">
    <property type="entry name" value="MbnE-like"/>
    <property type="match status" value="1"/>
</dbReference>
<keyword evidence="3 4" id="KW-0732">Signal</keyword>
<gene>
    <name evidence="6" type="ORF">EDD55_101371</name>
</gene>
<dbReference type="Pfam" id="PF00496">
    <property type="entry name" value="SBP_bac_5"/>
    <property type="match status" value="1"/>
</dbReference>
<feature type="domain" description="Solute-binding protein family 5" evidence="5">
    <location>
        <begin position="124"/>
        <end position="531"/>
    </location>
</feature>
<dbReference type="AlphaFoldDB" id="A0A4R3JGL2"/>
<dbReference type="InterPro" id="IPR030678">
    <property type="entry name" value="Peptide/Ni-bd"/>
</dbReference>
<dbReference type="InterPro" id="IPR000914">
    <property type="entry name" value="SBP_5_dom"/>
</dbReference>
<name>A0A4R3JGL2_9PROT</name>
<comment type="similarity">
    <text evidence="2">Belongs to the bacterial solute-binding protein 5 family.</text>
</comment>
<dbReference type="EMBL" id="SLZW01000001">
    <property type="protein sequence ID" value="TCS65037.1"/>
    <property type="molecule type" value="Genomic_DNA"/>
</dbReference>
<evidence type="ECO:0000259" key="5">
    <source>
        <dbReference type="Pfam" id="PF00496"/>
    </source>
</evidence>
<evidence type="ECO:0000256" key="4">
    <source>
        <dbReference type="SAM" id="SignalP"/>
    </source>
</evidence>
<dbReference type="PANTHER" id="PTHR30290:SF64">
    <property type="entry name" value="ABC TRANSPORTER PERIPLASMIC BINDING PROTEIN"/>
    <property type="match status" value="1"/>
</dbReference>
<protein>
    <submittedName>
        <fullName evidence="6">Microcin C transport system substrate-binding protein</fullName>
    </submittedName>
</protein>
<dbReference type="RefSeq" id="WP_243644674.1">
    <property type="nucleotide sequence ID" value="NZ_CP119676.1"/>
</dbReference>
<feature type="signal peptide" evidence="4">
    <location>
        <begin position="1"/>
        <end position="33"/>
    </location>
</feature>
<dbReference type="PIRSF" id="PIRSF002741">
    <property type="entry name" value="MppA"/>
    <property type="match status" value="1"/>
</dbReference>
<dbReference type="GO" id="GO:0043190">
    <property type="term" value="C:ATP-binding cassette (ABC) transporter complex"/>
    <property type="evidence" value="ECO:0007669"/>
    <property type="project" value="InterPro"/>
</dbReference>
<proteinExistence type="inferred from homology"/>
<evidence type="ECO:0000256" key="1">
    <source>
        <dbReference type="ARBA" id="ARBA00004418"/>
    </source>
</evidence>
<dbReference type="GO" id="GO:0042884">
    <property type="term" value="P:microcin transport"/>
    <property type="evidence" value="ECO:0007669"/>
    <property type="project" value="TreeGrafter"/>
</dbReference>
<dbReference type="GO" id="GO:0015833">
    <property type="term" value="P:peptide transport"/>
    <property type="evidence" value="ECO:0007669"/>
    <property type="project" value="TreeGrafter"/>
</dbReference>
<comment type="subcellular location">
    <subcellularLocation>
        <location evidence="1">Periplasm</location>
    </subcellularLocation>
</comment>
<evidence type="ECO:0000256" key="2">
    <source>
        <dbReference type="ARBA" id="ARBA00005695"/>
    </source>
</evidence>
<dbReference type="SUPFAM" id="SSF53850">
    <property type="entry name" value="Periplasmic binding protein-like II"/>
    <property type="match status" value="1"/>
</dbReference>
<dbReference type="GO" id="GO:1904680">
    <property type="term" value="F:peptide transmembrane transporter activity"/>
    <property type="evidence" value="ECO:0007669"/>
    <property type="project" value="TreeGrafter"/>
</dbReference>
<evidence type="ECO:0000256" key="3">
    <source>
        <dbReference type="ARBA" id="ARBA00022729"/>
    </source>
</evidence>
<dbReference type="PANTHER" id="PTHR30290">
    <property type="entry name" value="PERIPLASMIC BINDING COMPONENT OF ABC TRANSPORTER"/>
    <property type="match status" value="1"/>
</dbReference>
<dbReference type="Gene3D" id="3.40.190.10">
    <property type="entry name" value="Periplasmic binding protein-like II"/>
    <property type="match status" value="1"/>
</dbReference>
<reference evidence="6 7" key="1">
    <citation type="submission" date="2019-03" db="EMBL/GenBank/DDBJ databases">
        <title>Genomic Encyclopedia of Type Strains, Phase IV (KMG-IV): sequencing the most valuable type-strain genomes for metagenomic binning, comparative biology and taxonomic classification.</title>
        <authorList>
            <person name="Goeker M."/>
        </authorList>
    </citation>
    <scope>NUCLEOTIDE SEQUENCE [LARGE SCALE GENOMIC DNA]</scope>
    <source>
        <strain evidence="6 7">DSM 101688</strain>
    </source>
</reference>
<sequence length="632" mass="71039">MPLRSRLSFPTRVAVMTAVLMCAAWAFSRVGFAGGTQSPSAAKVSATVAPRHALAMFGAPKYPAGFAHFDYADPKAVKGGSVRLAAIGTFDNLNPFILNGVAAAGAGLPFETLTVSSEDEPFSVYGLLAESMQVPKDRSWVAFTLRKEARWQDGAPVTTDDVIFSLNILRTKGHPFYRSYFARIDKAVKIGPRTVKFIFKPGSNRELPLIAGQLPILPKHYWQGRDFSKTTLEAPLGSGPYRVASVDPGRSVTYARVKNYWGAKLGVNVGQNNFGAMRYDYYRDATVALEAFKAGDYDFRQENISKNWATAYTGPAVAKGLIRRASIANEQPTGMQGYVFNIRRPLFKDRRVREALTYAFDFEWTNKNLFYGQYTRTESYFSNSELASSGLPKGRELAILERYRGKIPDAVFTRPFHAPRSDGTGFNRKNLRIAAKLLQQAGWSVKNGVLTNEKTNQPFRFEILISQPAWERITLPFIKNLKVLGIDARLRVVDSAQYIKRSESFDYDMIVDVFGESLSPGNEQRDFWGSQSADRRGGRNTIGIKNPVIDDLVNLVVSAKTRRQLLDRTHALDRVLLWEYYVIPHWHSQAFHVAYWNKFSRPKVSPKYGLCFSCWWVDPQKAAHLKALKKAL</sequence>
<evidence type="ECO:0000313" key="7">
    <source>
        <dbReference type="Proteomes" id="UP000295304"/>
    </source>
</evidence>
<keyword evidence="7" id="KW-1185">Reference proteome</keyword>
<dbReference type="Proteomes" id="UP000295304">
    <property type="component" value="Unassembled WGS sequence"/>
</dbReference>
<feature type="chain" id="PRO_5020892696" evidence="4">
    <location>
        <begin position="34"/>
        <end position="632"/>
    </location>
</feature>
<accession>A0A4R3JGL2</accession>
<evidence type="ECO:0000313" key="6">
    <source>
        <dbReference type="EMBL" id="TCS65037.1"/>
    </source>
</evidence>
<dbReference type="InterPro" id="IPR039424">
    <property type="entry name" value="SBP_5"/>
</dbReference>
<dbReference type="Gene3D" id="3.10.105.10">
    <property type="entry name" value="Dipeptide-binding Protein, Domain 3"/>
    <property type="match status" value="1"/>
</dbReference>